<evidence type="ECO:0000256" key="9">
    <source>
        <dbReference type="ARBA" id="ARBA00066077"/>
    </source>
</evidence>
<evidence type="ECO:0000256" key="10">
    <source>
        <dbReference type="ARBA" id="ARBA00066587"/>
    </source>
</evidence>
<dbReference type="PANTHER" id="PTHR11908:SF132">
    <property type="entry name" value="ALDEHYDE OXIDASE 1-RELATED"/>
    <property type="match status" value="1"/>
</dbReference>
<evidence type="ECO:0000256" key="3">
    <source>
        <dbReference type="ARBA" id="ARBA00022505"/>
    </source>
</evidence>
<dbReference type="GO" id="GO:0030151">
    <property type="term" value="F:molybdenum ion binding"/>
    <property type="evidence" value="ECO:0007669"/>
    <property type="project" value="InterPro"/>
</dbReference>
<dbReference type="EMBL" id="HBIU01013432">
    <property type="protein sequence ID" value="CAE0627462.1"/>
    <property type="molecule type" value="Transcribed_RNA"/>
</dbReference>
<dbReference type="NCBIfam" id="TIGR02416">
    <property type="entry name" value="CO_dehy_Mo_lg"/>
    <property type="match status" value="1"/>
</dbReference>
<comment type="similarity">
    <text evidence="2">Belongs to the xanthine dehydrogenase family.</text>
</comment>
<dbReference type="Pfam" id="PF20256">
    <property type="entry name" value="MoCoBD_2"/>
    <property type="match status" value="1"/>
</dbReference>
<evidence type="ECO:0000256" key="1">
    <source>
        <dbReference type="ARBA" id="ARBA00001960"/>
    </source>
</evidence>
<dbReference type="FunFam" id="3.30.365.10:FF:000001">
    <property type="entry name" value="Xanthine dehydrogenase oxidase"/>
    <property type="match status" value="1"/>
</dbReference>
<dbReference type="InterPro" id="IPR012780">
    <property type="entry name" value="CO_Mo_DH_lsu"/>
</dbReference>
<dbReference type="GO" id="GO:0005507">
    <property type="term" value="F:copper ion binding"/>
    <property type="evidence" value="ECO:0007669"/>
    <property type="project" value="InterPro"/>
</dbReference>
<evidence type="ECO:0000256" key="4">
    <source>
        <dbReference type="ARBA" id="ARBA00022723"/>
    </source>
</evidence>
<evidence type="ECO:0000256" key="5">
    <source>
        <dbReference type="ARBA" id="ARBA00023002"/>
    </source>
</evidence>
<dbReference type="InterPro" id="IPR016208">
    <property type="entry name" value="Ald_Oxase/xanthine_DH-like"/>
</dbReference>
<dbReference type="InterPro" id="IPR008274">
    <property type="entry name" value="AldOxase/xan_DH_MoCoBD1"/>
</dbReference>
<feature type="domain" description="Aldehyde oxidase/xanthine dehydrogenase a/b hammerhead" evidence="13">
    <location>
        <begin position="96"/>
        <end position="205"/>
    </location>
</feature>
<keyword evidence="3" id="KW-0500">Molybdenum</keyword>
<feature type="compositionally biased region" description="Basic and acidic residues" evidence="12">
    <location>
        <begin position="18"/>
        <end position="46"/>
    </location>
</feature>
<comment type="subunit">
    <text evidence="9">Dimer of heterotrimers. Each heterotrimer consists of a large, a medium and a small subunit.</text>
</comment>
<evidence type="ECO:0000256" key="11">
    <source>
        <dbReference type="ARBA" id="ARBA00073203"/>
    </source>
</evidence>
<accession>A0A6V1QJ40</accession>
<reference evidence="14" key="1">
    <citation type="submission" date="2021-01" db="EMBL/GenBank/DDBJ databases">
        <authorList>
            <person name="Corre E."/>
            <person name="Pelletier E."/>
            <person name="Niang G."/>
            <person name="Scheremetjew M."/>
            <person name="Finn R."/>
            <person name="Kale V."/>
            <person name="Holt S."/>
            <person name="Cochrane G."/>
            <person name="Meng A."/>
            <person name="Brown T."/>
            <person name="Cohen L."/>
        </authorList>
    </citation>
    <scope>NUCLEOTIDE SEQUENCE</scope>
    <source>
        <strain evidence="14">CCMP3107</strain>
    </source>
</reference>
<comment type="function">
    <text evidence="8">Catalyzes the oxidation of carbon monoxide to carbon dioxide.</text>
</comment>
<evidence type="ECO:0000256" key="6">
    <source>
        <dbReference type="ARBA" id="ARBA00023008"/>
    </source>
</evidence>
<dbReference type="FunFam" id="3.30.365.10:FF:000005">
    <property type="entry name" value="Carbon monoxide dehydrogenase large chain"/>
    <property type="match status" value="1"/>
</dbReference>
<comment type="cofactor">
    <cofactor evidence="1">
        <name>Cu(+)</name>
        <dbReference type="ChEBI" id="CHEBI:49552"/>
    </cofactor>
</comment>
<dbReference type="GO" id="GO:0005506">
    <property type="term" value="F:iron ion binding"/>
    <property type="evidence" value="ECO:0007669"/>
    <property type="project" value="InterPro"/>
</dbReference>
<proteinExistence type="inferred from homology"/>
<dbReference type="FunFam" id="3.90.1170.50:FF:000006">
    <property type="entry name" value="Carbon monoxide dehydrogenase large chain"/>
    <property type="match status" value="1"/>
</dbReference>
<keyword evidence="5" id="KW-0560">Oxidoreductase</keyword>
<name>A0A6V1QJ40_HETAK</name>
<dbReference type="InterPro" id="IPR037165">
    <property type="entry name" value="AldOxase/xan_DH_Mopterin-bd_sf"/>
</dbReference>
<comment type="catalytic activity">
    <reaction evidence="7">
        <text>CO + a quinone + H2O = a quinol + CO2</text>
        <dbReference type="Rhea" id="RHEA:48880"/>
        <dbReference type="ChEBI" id="CHEBI:15377"/>
        <dbReference type="ChEBI" id="CHEBI:16526"/>
        <dbReference type="ChEBI" id="CHEBI:17245"/>
        <dbReference type="ChEBI" id="CHEBI:24646"/>
        <dbReference type="ChEBI" id="CHEBI:132124"/>
        <dbReference type="EC" id="1.2.5.3"/>
    </reaction>
</comment>
<gene>
    <name evidence="14" type="ORF">HAKA00212_LOCUS6140</name>
</gene>
<feature type="region of interest" description="Disordered" evidence="12">
    <location>
        <begin position="1"/>
        <end position="68"/>
    </location>
</feature>
<dbReference type="GO" id="GO:0043885">
    <property type="term" value="F:anaerobic carbon-monoxide dehydrogenase activity"/>
    <property type="evidence" value="ECO:0007669"/>
    <property type="project" value="InterPro"/>
</dbReference>
<dbReference type="Pfam" id="PF02738">
    <property type="entry name" value="MoCoBD_1"/>
    <property type="match status" value="1"/>
</dbReference>
<dbReference type="Gene3D" id="3.30.365.10">
    <property type="entry name" value="Aldehyde oxidase/xanthine dehydrogenase, molybdopterin binding domain"/>
    <property type="match status" value="4"/>
</dbReference>
<evidence type="ECO:0000256" key="7">
    <source>
        <dbReference type="ARBA" id="ARBA00050098"/>
    </source>
</evidence>
<organism evidence="14">
    <name type="scientific">Heterosigma akashiwo</name>
    <name type="common">Chromophytic alga</name>
    <name type="synonym">Heterosigma carterae</name>
    <dbReference type="NCBI Taxonomy" id="2829"/>
    <lineage>
        <taxon>Eukaryota</taxon>
        <taxon>Sar</taxon>
        <taxon>Stramenopiles</taxon>
        <taxon>Ochrophyta</taxon>
        <taxon>Raphidophyceae</taxon>
        <taxon>Chattonellales</taxon>
        <taxon>Chattonellaceae</taxon>
        <taxon>Heterosigma</taxon>
    </lineage>
</organism>
<sequence>MRLLHARHADARLPLPAREPRPHRIRGADRHERKPLPLHGLPEHRQCRAVRGRQAARDPKGGRMNAPADPKLLERSAALQGMGESRLRKEDARFIQGKGNYVDDIKMPGMLHMDIVRSPIAHGRIKSINKAAALAIPGVHAVLTADDLKPLKLHWMPTLAGDVAAVLADEKVHFQMQEVAIVIADDRYIAADAVEAVEVEYEELPVVIDPYKALDPGAPVLREDLAGKTEGAHGKRDHHNHIFTWEAGDKAAVDAAFANAPVSVSERIVYPRVHPCPLETCGCVASFDPVRGELTTYITSQAPHVVRTVVSLLSGIPESKVRIVSPDIGGGFGNKVGIYPGYVCAIVASIVLGKPVKWVEDRVENISTTAFARDYHMDGELAATPDGKILGLRVHVLADHGAFDACADPTKFPAGMFHICSGSYDIAAAFCSVKGVYTNKAPGGVSYRCSFRVTEAVYLIERMVDVLAQKLGMDKAEIRAKNFIRKEQFPYTSAFGFEYDSGDYHTALKKVLDAVDYKGLRAEQAAKRADPKSPTLMGIGLVTFTEVVGAGPSKMCDILGVGMFDSCEIRIHPTGSAIARMGTITQGQGHQTTYAQIIATELGIPSEVIQVEEGDTSTAPYGLGTYGSRSTPVAGAAIALAARKIHAKARKIAAHLLEVGENDLDWEIDRFKVKGDDAKFKSMKDIAWAAYNQPPAGLEPGLEAVHYYDPPNFTFPFGIYLCVVDIDRSTGETKIRRFYALDDCGTRINPMIIEGQIHGGLTEGFAVAMGQQMPFDAQGNLLGNTLMDYYLPTAVETPHWETDYTVTPSPHHPIGAKGVAESPHVGSIPTFTSAVVDAFAHLGVTQMTMPHNSYRVWQQLKKSGVAL</sequence>
<dbReference type="EC" id="1.2.5.3" evidence="10"/>
<evidence type="ECO:0000256" key="2">
    <source>
        <dbReference type="ARBA" id="ARBA00006849"/>
    </source>
</evidence>
<dbReference type="Pfam" id="PF01315">
    <property type="entry name" value="Ald_Xan_dh_C"/>
    <property type="match status" value="1"/>
</dbReference>
<protein>
    <recommendedName>
        <fullName evidence="11">Carbon monoxide dehydrogenase large chain</fullName>
        <ecNumber evidence="10">1.2.5.3</ecNumber>
    </recommendedName>
</protein>
<dbReference type="GO" id="GO:0008805">
    <property type="term" value="F:carbon-monoxide oxygenase activity"/>
    <property type="evidence" value="ECO:0007669"/>
    <property type="project" value="UniProtKB-EC"/>
</dbReference>
<evidence type="ECO:0000256" key="8">
    <source>
        <dbReference type="ARBA" id="ARBA00056654"/>
    </source>
</evidence>
<dbReference type="SUPFAM" id="SSF56003">
    <property type="entry name" value="Molybdenum cofactor-binding domain"/>
    <property type="match status" value="1"/>
</dbReference>
<dbReference type="InterPro" id="IPR036856">
    <property type="entry name" value="Ald_Oxase/Xan_DH_a/b_sf"/>
</dbReference>
<keyword evidence="4" id="KW-0479">Metal-binding</keyword>
<dbReference type="SMART" id="SM01008">
    <property type="entry name" value="Ald_Xan_dh_C"/>
    <property type="match status" value="1"/>
</dbReference>
<dbReference type="SUPFAM" id="SSF54665">
    <property type="entry name" value="CO dehydrogenase molybdoprotein N-domain-like"/>
    <property type="match status" value="1"/>
</dbReference>
<dbReference type="InterPro" id="IPR000674">
    <property type="entry name" value="Ald_Oxase/Xan_DH_a/b"/>
</dbReference>
<dbReference type="PANTHER" id="PTHR11908">
    <property type="entry name" value="XANTHINE DEHYDROGENASE"/>
    <property type="match status" value="1"/>
</dbReference>
<dbReference type="InterPro" id="IPR046867">
    <property type="entry name" value="AldOxase/xan_DH_MoCoBD2"/>
</dbReference>
<evidence type="ECO:0000256" key="12">
    <source>
        <dbReference type="SAM" id="MobiDB-lite"/>
    </source>
</evidence>
<evidence type="ECO:0000259" key="13">
    <source>
        <dbReference type="SMART" id="SM01008"/>
    </source>
</evidence>
<evidence type="ECO:0000313" key="14">
    <source>
        <dbReference type="EMBL" id="CAE0627462.1"/>
    </source>
</evidence>
<keyword evidence="6" id="KW-0186">Copper</keyword>
<dbReference type="AlphaFoldDB" id="A0A6V1QJ40"/>
<dbReference type="Gene3D" id="3.90.1170.50">
    <property type="entry name" value="Aldehyde oxidase/xanthine dehydrogenase, a/b hammerhead"/>
    <property type="match status" value="1"/>
</dbReference>